<accession>A0A6J6TBI8</accession>
<dbReference type="EMBL" id="CAEZYW010000135">
    <property type="protein sequence ID" value="CAB4744127.1"/>
    <property type="molecule type" value="Genomic_DNA"/>
</dbReference>
<reference evidence="1" key="1">
    <citation type="submission" date="2020-05" db="EMBL/GenBank/DDBJ databases">
        <authorList>
            <person name="Chiriac C."/>
            <person name="Salcher M."/>
            <person name="Ghai R."/>
            <person name="Kavagutti S V."/>
        </authorList>
    </citation>
    <scope>NUCLEOTIDE SEQUENCE</scope>
</reference>
<dbReference type="PANTHER" id="PTHR34071">
    <property type="entry name" value="5-NITROIMIDAZOLE ANTIBIOTICS RESISTANCE PROTEIN, NIMA-FAMILY-RELATED PROTEIN-RELATED"/>
    <property type="match status" value="1"/>
</dbReference>
<dbReference type="InterPro" id="IPR012349">
    <property type="entry name" value="Split_barrel_FMN-bd"/>
</dbReference>
<dbReference type="PANTHER" id="PTHR34071:SF2">
    <property type="entry name" value="FLAVIN-NUCLEOTIDE-BINDING PROTEIN"/>
    <property type="match status" value="1"/>
</dbReference>
<dbReference type="Pfam" id="PF12900">
    <property type="entry name" value="Pyridox_ox_2"/>
    <property type="match status" value="1"/>
</dbReference>
<evidence type="ECO:0000313" key="1">
    <source>
        <dbReference type="EMBL" id="CAB4744127.1"/>
    </source>
</evidence>
<protein>
    <submittedName>
        <fullName evidence="1">Unannotated protein</fullName>
    </submittedName>
</protein>
<dbReference type="AlphaFoldDB" id="A0A6J6TBI8"/>
<proteinExistence type="predicted"/>
<gene>
    <name evidence="1" type="ORF">UFOPK2786_00943</name>
</gene>
<dbReference type="SUPFAM" id="SSF50475">
    <property type="entry name" value="FMN-binding split barrel"/>
    <property type="match status" value="1"/>
</dbReference>
<name>A0A6J6TBI8_9ZZZZ</name>
<sequence length="202" mass="21987">MTDIAVLKQVLDAGLVAHVAVHDDDGQPYVIPVAYARRGDHVLFHGSSGSRLFRTLADGQPTCLTVTLLDGMVLARSAFESSMNYRCAMVLGVATRLSGDDELDALRIITEHLLPGRWEEARQPTPKERAATITLSLDLAECSLKIGEGLPEDDPADLVDPVYSKIWAGTVPIRESFGEPITDHHTPAGVPVPHYIANWTRP</sequence>
<dbReference type="InterPro" id="IPR024747">
    <property type="entry name" value="Pyridox_Oxase-rel"/>
</dbReference>
<dbReference type="Gene3D" id="2.30.110.10">
    <property type="entry name" value="Electron Transport, Fmn-binding Protein, Chain A"/>
    <property type="match status" value="1"/>
</dbReference>
<organism evidence="1">
    <name type="scientific">freshwater metagenome</name>
    <dbReference type="NCBI Taxonomy" id="449393"/>
    <lineage>
        <taxon>unclassified sequences</taxon>
        <taxon>metagenomes</taxon>
        <taxon>ecological metagenomes</taxon>
    </lineage>
</organism>